<dbReference type="PROSITE" id="PS50975">
    <property type="entry name" value="ATP_GRASP"/>
    <property type="match status" value="1"/>
</dbReference>
<keyword evidence="2 4" id="KW-0547">Nucleotide-binding</keyword>
<evidence type="ECO:0000256" key="1">
    <source>
        <dbReference type="ARBA" id="ARBA00022598"/>
    </source>
</evidence>
<gene>
    <name evidence="7" type="ORF">Aple_093190</name>
</gene>
<proteinExistence type="predicted"/>
<protein>
    <recommendedName>
        <fullName evidence="6">ATP-grasp domain-containing protein</fullName>
    </recommendedName>
</protein>
<accession>A0A5M3XZH4</accession>
<evidence type="ECO:0000313" key="7">
    <source>
        <dbReference type="EMBL" id="GES26420.1"/>
    </source>
</evidence>
<dbReference type="SUPFAM" id="SSF56059">
    <property type="entry name" value="Glutathione synthetase ATP-binding domain-like"/>
    <property type="match status" value="1"/>
</dbReference>
<feature type="compositionally biased region" description="Basic and acidic residues" evidence="5">
    <location>
        <begin position="310"/>
        <end position="321"/>
    </location>
</feature>
<dbReference type="Gene3D" id="3.30.470.20">
    <property type="entry name" value="ATP-grasp fold, B domain"/>
    <property type="match status" value="1"/>
</dbReference>
<dbReference type="GO" id="GO:0016874">
    <property type="term" value="F:ligase activity"/>
    <property type="evidence" value="ECO:0007669"/>
    <property type="project" value="UniProtKB-KW"/>
</dbReference>
<dbReference type="EMBL" id="BLAF01000086">
    <property type="protein sequence ID" value="GES26420.1"/>
    <property type="molecule type" value="Genomic_DNA"/>
</dbReference>
<evidence type="ECO:0000256" key="4">
    <source>
        <dbReference type="PROSITE-ProRule" id="PRU00409"/>
    </source>
</evidence>
<sequence>MRLYLATLNPTDSVISGFLPAADALGWDVTILTDRPERYPGHETIGTGVRDTRALIDTIARHHPPDVVFTNSDHIQAEIALAASYFGLPGKDWRACLTTKNKSLTRRALALAGVESVRSVRLSPGDPPPLEWHGPVVIKPREGVASEDVILARNARELWTAASAIKARRPGETLVAEEYLEGPLLTLETFGDGQEIRVLGGYRTTLGPLPHFIEERLDWEPDGPGREHVLAALNALGVGFGACHTEYVLTAAGPRIIEINYRVIGDNCDFLLADLLNIPLFEWILRLHAGEPIADLGEISPEGIAAGKDAGTRDGQHRGTRADSAGTQDSARESITHSGTAHESITHGGTAKEAVTHGDMAQGVIAPGRMGHGATVSLLADRSGTIVAAPPAQELAIGSARVWHNPLRALGDYVQLTHTNRDYLGLLRVVAPDPAAVDDAVRRFREEQPWVIS</sequence>
<dbReference type="PANTHER" id="PTHR43585">
    <property type="entry name" value="FUMIPYRROLE BIOSYNTHESIS PROTEIN C"/>
    <property type="match status" value="1"/>
</dbReference>
<dbReference type="GO" id="GO:0005524">
    <property type="term" value="F:ATP binding"/>
    <property type="evidence" value="ECO:0007669"/>
    <property type="project" value="UniProtKB-UniRule"/>
</dbReference>
<comment type="caution">
    <text evidence="7">The sequence shown here is derived from an EMBL/GenBank/DDBJ whole genome shotgun (WGS) entry which is preliminary data.</text>
</comment>
<evidence type="ECO:0000256" key="3">
    <source>
        <dbReference type="ARBA" id="ARBA00022840"/>
    </source>
</evidence>
<evidence type="ECO:0000256" key="2">
    <source>
        <dbReference type="ARBA" id="ARBA00022741"/>
    </source>
</evidence>
<organism evidence="7 8">
    <name type="scientific">Acrocarpospora pleiomorpha</name>
    <dbReference type="NCBI Taxonomy" id="90975"/>
    <lineage>
        <taxon>Bacteria</taxon>
        <taxon>Bacillati</taxon>
        <taxon>Actinomycetota</taxon>
        <taxon>Actinomycetes</taxon>
        <taxon>Streptosporangiales</taxon>
        <taxon>Streptosporangiaceae</taxon>
        <taxon>Acrocarpospora</taxon>
    </lineage>
</organism>
<keyword evidence="8" id="KW-1185">Reference proteome</keyword>
<feature type="region of interest" description="Disordered" evidence="5">
    <location>
        <begin position="304"/>
        <end position="353"/>
    </location>
</feature>
<keyword evidence="1" id="KW-0436">Ligase</keyword>
<dbReference type="AlphaFoldDB" id="A0A5M3XZH4"/>
<dbReference type="GO" id="GO:0046872">
    <property type="term" value="F:metal ion binding"/>
    <property type="evidence" value="ECO:0007669"/>
    <property type="project" value="InterPro"/>
</dbReference>
<feature type="domain" description="ATP-grasp" evidence="6">
    <location>
        <begin position="106"/>
        <end position="289"/>
    </location>
</feature>
<evidence type="ECO:0000313" key="8">
    <source>
        <dbReference type="Proteomes" id="UP000377595"/>
    </source>
</evidence>
<dbReference type="InterPro" id="IPR052032">
    <property type="entry name" value="ATP-dep_AA_Ligase"/>
</dbReference>
<name>A0A5M3XZH4_9ACTN</name>
<evidence type="ECO:0000256" key="5">
    <source>
        <dbReference type="SAM" id="MobiDB-lite"/>
    </source>
</evidence>
<dbReference type="PANTHER" id="PTHR43585:SF2">
    <property type="entry name" value="ATP-GRASP ENZYME FSQD"/>
    <property type="match status" value="1"/>
</dbReference>
<dbReference type="Proteomes" id="UP000377595">
    <property type="component" value="Unassembled WGS sequence"/>
</dbReference>
<evidence type="ECO:0000259" key="6">
    <source>
        <dbReference type="PROSITE" id="PS50975"/>
    </source>
</evidence>
<dbReference type="InterPro" id="IPR011761">
    <property type="entry name" value="ATP-grasp"/>
</dbReference>
<keyword evidence="3 4" id="KW-0067">ATP-binding</keyword>
<reference evidence="7 8" key="1">
    <citation type="submission" date="2019-10" db="EMBL/GenBank/DDBJ databases">
        <title>Whole genome shotgun sequence of Acrocarpospora pleiomorpha NBRC 16267.</title>
        <authorList>
            <person name="Ichikawa N."/>
            <person name="Kimura A."/>
            <person name="Kitahashi Y."/>
            <person name="Komaki H."/>
            <person name="Oguchi A."/>
        </authorList>
    </citation>
    <scope>NUCLEOTIDE SEQUENCE [LARGE SCALE GENOMIC DNA]</scope>
    <source>
        <strain evidence="7 8">NBRC 16267</strain>
    </source>
</reference>
<dbReference type="RefSeq" id="WP_174889971.1">
    <property type="nucleotide sequence ID" value="NZ_BAAAHM010000042.1"/>
</dbReference>